<evidence type="ECO:0000259" key="2">
    <source>
        <dbReference type="PROSITE" id="PS51549"/>
    </source>
</evidence>
<reference evidence="3 4" key="1">
    <citation type="submission" date="2019-03" db="EMBL/GenBank/DDBJ databases">
        <title>Sequencing the genomes of 1000 actinobacteria strains.</title>
        <authorList>
            <person name="Klenk H.-P."/>
        </authorList>
    </citation>
    <scope>NUCLEOTIDE SEQUENCE [LARGE SCALE GENOMIC DNA]</scope>
    <source>
        <strain evidence="3 4">DSM 43805</strain>
    </source>
</reference>
<protein>
    <submittedName>
        <fullName evidence="3">Electron transfer DM13</fullName>
    </submittedName>
</protein>
<evidence type="ECO:0000313" key="4">
    <source>
        <dbReference type="Proteomes" id="UP000294901"/>
    </source>
</evidence>
<organism evidence="3 4">
    <name type="scientific">Paractinoplanes brasiliensis</name>
    <dbReference type="NCBI Taxonomy" id="52695"/>
    <lineage>
        <taxon>Bacteria</taxon>
        <taxon>Bacillati</taxon>
        <taxon>Actinomycetota</taxon>
        <taxon>Actinomycetes</taxon>
        <taxon>Micromonosporales</taxon>
        <taxon>Micromonosporaceae</taxon>
        <taxon>Paractinoplanes</taxon>
    </lineage>
</organism>
<evidence type="ECO:0000256" key="1">
    <source>
        <dbReference type="SAM" id="Phobius"/>
    </source>
</evidence>
<proteinExistence type="predicted"/>
<accession>A0A4V3C777</accession>
<keyword evidence="1" id="KW-0472">Membrane</keyword>
<dbReference type="OrthoDB" id="4751481at2"/>
<dbReference type="InterPro" id="IPR019545">
    <property type="entry name" value="DM13_domain"/>
</dbReference>
<dbReference type="AlphaFoldDB" id="A0A4V3C777"/>
<evidence type="ECO:0000313" key="3">
    <source>
        <dbReference type="EMBL" id="TDO36538.1"/>
    </source>
</evidence>
<dbReference type="EMBL" id="SNWR01000001">
    <property type="protein sequence ID" value="TDO36538.1"/>
    <property type="molecule type" value="Genomic_DNA"/>
</dbReference>
<name>A0A4V3C777_9ACTN</name>
<comment type="caution">
    <text evidence="3">The sequence shown here is derived from an EMBL/GenBank/DDBJ whole genome shotgun (WGS) entry which is preliminary data.</text>
</comment>
<dbReference type="PROSITE" id="PS51549">
    <property type="entry name" value="DM13"/>
    <property type="match status" value="1"/>
</dbReference>
<keyword evidence="1" id="KW-0812">Transmembrane</keyword>
<feature type="transmembrane region" description="Helical" evidence="1">
    <location>
        <begin position="9"/>
        <end position="26"/>
    </location>
</feature>
<keyword evidence="4" id="KW-1185">Reference proteome</keyword>
<dbReference type="Pfam" id="PF10517">
    <property type="entry name" value="DM13"/>
    <property type="match status" value="1"/>
</dbReference>
<feature type="domain" description="DM13" evidence="2">
    <location>
        <begin position="71"/>
        <end position="179"/>
    </location>
</feature>
<sequence>MVRKLLSKPLTWIVVALVGAGGLYWFQPWRLFTDTTVADTLAVVASAAPPSEQPASEQPAPVRAAVVLARGSFVTHEHDTSGSARIVRNADGSHQLELIDLDTSDGPDLRVWLSDQPVRTGSGGWHVFDDGAYAEVGKLKGNHGNQVYRLPAGIDPGDFRSVSIWCKRFSVSFGAAALA</sequence>
<dbReference type="RefSeq" id="WP_133871274.1">
    <property type="nucleotide sequence ID" value="NZ_BOMD01000102.1"/>
</dbReference>
<gene>
    <name evidence="3" type="ORF">C8E87_0113</name>
</gene>
<dbReference type="Proteomes" id="UP000294901">
    <property type="component" value="Unassembled WGS sequence"/>
</dbReference>
<keyword evidence="1" id="KW-1133">Transmembrane helix</keyword>